<dbReference type="EMBL" id="BEXD01000563">
    <property type="protein sequence ID" value="GBB88517.1"/>
    <property type="molecule type" value="Genomic_DNA"/>
</dbReference>
<keyword evidence="3" id="KW-1185">Reference proteome</keyword>
<evidence type="ECO:0000313" key="3">
    <source>
        <dbReference type="Proteomes" id="UP000247702"/>
    </source>
</evidence>
<accession>A0A2Z6QE80</accession>
<evidence type="ECO:0000313" key="2">
    <source>
        <dbReference type="EMBL" id="GBB88517.1"/>
    </source>
</evidence>
<evidence type="ECO:0000256" key="1">
    <source>
        <dbReference type="SAM" id="MobiDB-lite"/>
    </source>
</evidence>
<organism evidence="2 3">
    <name type="scientific">Rhizophagus clarus</name>
    <dbReference type="NCBI Taxonomy" id="94130"/>
    <lineage>
        <taxon>Eukaryota</taxon>
        <taxon>Fungi</taxon>
        <taxon>Fungi incertae sedis</taxon>
        <taxon>Mucoromycota</taxon>
        <taxon>Glomeromycotina</taxon>
        <taxon>Glomeromycetes</taxon>
        <taxon>Glomerales</taxon>
        <taxon>Glomeraceae</taxon>
        <taxon>Rhizophagus</taxon>
    </lineage>
</organism>
<protein>
    <submittedName>
        <fullName evidence="2">Uncharacterized protein</fullName>
    </submittedName>
</protein>
<name>A0A2Z6QE80_9GLOM</name>
<sequence>MLSSALGEVYEMTFFFHDYKNGKKYREGTGNKRSLVGEKLYGEFSTKFWLKPESQFGQACSESVKGSSRVNSSSRSSNTRTSDIADLFETPPPVSRPVMPSVEASTSSRPTTPTLPSFSQSVNVINITINNH</sequence>
<feature type="compositionally biased region" description="Low complexity" evidence="1">
    <location>
        <begin position="61"/>
        <end position="82"/>
    </location>
</feature>
<reference evidence="2 3" key="1">
    <citation type="submission" date="2017-11" db="EMBL/GenBank/DDBJ databases">
        <title>The genome of Rhizophagus clarus HR1 reveals common genetic basis of auxotrophy among arbuscular mycorrhizal fungi.</title>
        <authorList>
            <person name="Kobayashi Y."/>
        </authorList>
    </citation>
    <scope>NUCLEOTIDE SEQUENCE [LARGE SCALE GENOMIC DNA]</scope>
    <source>
        <strain evidence="2 3">HR1</strain>
    </source>
</reference>
<feature type="region of interest" description="Disordered" evidence="1">
    <location>
        <begin position="60"/>
        <end position="118"/>
    </location>
</feature>
<feature type="compositionally biased region" description="Low complexity" evidence="1">
    <location>
        <begin position="96"/>
        <end position="117"/>
    </location>
</feature>
<gene>
    <name evidence="2" type="ORF">RclHR1_15040003</name>
</gene>
<dbReference type="AlphaFoldDB" id="A0A2Z6QE80"/>
<dbReference type="Proteomes" id="UP000247702">
    <property type="component" value="Unassembled WGS sequence"/>
</dbReference>
<proteinExistence type="predicted"/>
<comment type="caution">
    <text evidence="2">The sequence shown here is derived from an EMBL/GenBank/DDBJ whole genome shotgun (WGS) entry which is preliminary data.</text>
</comment>